<dbReference type="EMBL" id="JAVIJC010000006">
    <property type="protein sequence ID" value="MDX8491573.1"/>
    <property type="molecule type" value="Genomic_DNA"/>
</dbReference>
<accession>A0ABU4YYW6</accession>
<dbReference type="PANTHER" id="PTHR46401">
    <property type="entry name" value="GLYCOSYLTRANSFERASE WBBK-RELATED"/>
    <property type="match status" value="1"/>
</dbReference>
<dbReference type="Gene3D" id="3.40.50.2000">
    <property type="entry name" value="Glycogen Phosphorylase B"/>
    <property type="match status" value="3"/>
</dbReference>
<evidence type="ECO:0000313" key="4">
    <source>
        <dbReference type="Proteomes" id="UP001271249"/>
    </source>
</evidence>
<gene>
    <name evidence="3" type="ORF">RFN29_08275</name>
</gene>
<dbReference type="Pfam" id="PF00534">
    <property type="entry name" value="Glycos_transf_1"/>
    <property type="match status" value="2"/>
</dbReference>
<comment type="caution">
    <text evidence="3">The sequence shown here is derived from an EMBL/GenBank/DDBJ whole genome shotgun (WGS) entry which is preliminary data.</text>
</comment>
<keyword evidence="4" id="KW-1185">Reference proteome</keyword>
<name>A0ABU4YYW6_9HYPH</name>
<sequence>MTSQPLRLWVDGQCLQTHSRKRGIGRYVLDLLRALSVHESGIELLVSLNAAMPEATIAARSLLSGIVPSDRIYVWHGKVEGGEADYGRTTWRGRSELALVHHVNELGPDVALSASPFEGAADAAVPYLGGSLAAVRTAAIFYDAIPFRFPDKYMRDIRQREYYYRRLSSYKSFDLAFTISDFSSRELRHFTNSINDLHIGAGISDEFVKLINDDKDQIKSHRNYILYVGGFDWRKNIAVVPAAFCAISKSFQESLRFVIAGDIGPREETELANIWASYGLPADQIMFAGAVDDKTLVRLYKGALALVQPSFMEGFGLTALEAIACGTPAIAARAGALPEVVGDDALLFDPASPLDLAEKIEAVAAGKLDARKLKELAQDRIDTFSWRNVADHVVQGLHGLDRRMAAPQVDLLEALGTIKRDDEEDVSTLMALAEPEPTRPRLLVDASATLIDDHRTGIQRVVRRICESMFPSGSKDESKYISFCDDHTGWYFAREWTARPPSKRQENRLRPQAGDTVLMLDSSWPFHTLHPAFLRPVLLKGGDVISCLYDTVPLRSAAFCHEGMPPAFSAWFQTALAYSTGFVCISQAVADELLDLLAGIRFPRRMKIGYWQLGADFAAMEPPPKPIRRGKDAARPCFLMVGTLEPRKGHRVALEAFEALWAEGVDAELVIVGKIGWGISHLVQRIRSHAEFGKRLHLHEKVGDSELGALYEACDALIASSFAEGFGLPIVEAGHFGKPVLASDIPVFREVGKGAAAAHFFEVGSPTALATEVKRFLKSAPAESRETLWPTWSESAAQLQDVVVGQKWYEVYEPQSPRPFALPTDLGDTRIAAVLKGQQRAHRLELVEGPHGTDDGNALKIVVSVTNLSGTVWSSFGPTDRYLGIALGYHAVDIAGERFQYDNARSHIPFVLAPGDTHYMALNIPASLKERGGAFVDIELLQEGVGWFGSPLRVAL</sequence>
<dbReference type="CDD" id="cd03809">
    <property type="entry name" value="GT4_MtfB-like"/>
    <property type="match status" value="2"/>
</dbReference>
<evidence type="ECO:0000313" key="3">
    <source>
        <dbReference type="EMBL" id="MDX8491573.1"/>
    </source>
</evidence>
<feature type="domain" description="Glycosyl transferase family 1" evidence="2">
    <location>
        <begin position="630"/>
        <end position="785"/>
    </location>
</feature>
<dbReference type="Proteomes" id="UP001271249">
    <property type="component" value="Unassembled WGS sequence"/>
</dbReference>
<reference evidence="3 4" key="1">
    <citation type="submission" date="2023-08" db="EMBL/GenBank/DDBJ databases">
        <title>Implementing the SeqCode for naming new Mesorhizobium species isolated from Vachellia karroo root nodules.</title>
        <authorList>
            <person name="Van Lill M."/>
        </authorList>
    </citation>
    <scope>NUCLEOTIDE SEQUENCE [LARGE SCALE GENOMIC DNA]</scope>
    <source>
        <strain evidence="3 4">VK22B</strain>
    </source>
</reference>
<dbReference type="InterPro" id="IPR001296">
    <property type="entry name" value="Glyco_trans_1"/>
</dbReference>
<evidence type="ECO:0000259" key="2">
    <source>
        <dbReference type="Pfam" id="PF00534"/>
    </source>
</evidence>
<dbReference type="PANTHER" id="PTHR46401:SF2">
    <property type="entry name" value="GLYCOSYLTRANSFERASE WBBK-RELATED"/>
    <property type="match status" value="1"/>
</dbReference>
<organism evidence="3 4">
    <name type="scientific">Mesorhizobium captivum</name>
    <dbReference type="NCBI Taxonomy" id="3072319"/>
    <lineage>
        <taxon>Bacteria</taxon>
        <taxon>Pseudomonadati</taxon>
        <taxon>Pseudomonadota</taxon>
        <taxon>Alphaproteobacteria</taxon>
        <taxon>Hyphomicrobiales</taxon>
        <taxon>Phyllobacteriaceae</taxon>
        <taxon>Mesorhizobium</taxon>
    </lineage>
</organism>
<keyword evidence="1" id="KW-0808">Transferase</keyword>
<proteinExistence type="predicted"/>
<dbReference type="SUPFAM" id="SSF53756">
    <property type="entry name" value="UDP-Glycosyltransferase/glycogen phosphorylase"/>
    <property type="match status" value="2"/>
</dbReference>
<protein>
    <submittedName>
        <fullName evidence="3">Glycosyltransferase family 1 protein</fullName>
    </submittedName>
</protein>
<feature type="domain" description="Glycosyl transferase family 1" evidence="2">
    <location>
        <begin position="213"/>
        <end position="378"/>
    </location>
</feature>
<evidence type="ECO:0000256" key="1">
    <source>
        <dbReference type="ARBA" id="ARBA00022679"/>
    </source>
</evidence>